<reference evidence="5 6" key="1">
    <citation type="submission" date="2022-12" db="EMBL/GenBank/DDBJ databases">
        <title>Metagenome assembled genome from gulf of manar.</title>
        <authorList>
            <person name="Kohli P."/>
            <person name="Pk S."/>
            <person name="Venkata Ramana C."/>
            <person name="Sasikala C."/>
        </authorList>
    </citation>
    <scope>NUCLEOTIDE SEQUENCE [LARGE SCALE GENOMIC DNA]</scope>
    <source>
        <strain evidence="5">JB008</strain>
    </source>
</reference>
<evidence type="ECO:0000256" key="2">
    <source>
        <dbReference type="ARBA" id="ARBA00023067"/>
    </source>
</evidence>
<comment type="similarity">
    <text evidence="1 4">Belongs to the bacterial histone-like protein family.</text>
</comment>
<dbReference type="CDD" id="cd00591">
    <property type="entry name" value="HU_IHF"/>
    <property type="match status" value="1"/>
</dbReference>
<dbReference type="GO" id="GO:0030527">
    <property type="term" value="F:structural constituent of chromatin"/>
    <property type="evidence" value="ECO:0007669"/>
    <property type="project" value="InterPro"/>
</dbReference>
<protein>
    <submittedName>
        <fullName evidence="5">HU family DNA-binding protein</fullName>
    </submittedName>
</protein>
<comment type="caution">
    <text evidence="5">The sequence shown here is derived from an EMBL/GenBank/DDBJ whole genome shotgun (WGS) entry which is preliminary data.</text>
</comment>
<dbReference type="GO" id="GO:0003677">
    <property type="term" value="F:DNA binding"/>
    <property type="evidence" value="ECO:0007669"/>
    <property type="project" value="UniProtKB-KW"/>
</dbReference>
<evidence type="ECO:0000256" key="3">
    <source>
        <dbReference type="ARBA" id="ARBA00023125"/>
    </source>
</evidence>
<sequence length="293" mass="32609">MDGNMIFEDLPEAIGRHLQGLAAEQEKLEDQDYLASLADVWRQKEALFREQAKSVKLEIVDSVSNKDGRGMMILSYSGSILCVGPVFMTSTNINFSRWTEYSSIKLRTEVPDIIMEKAATLEAPVEVDKSVLLGNSRVKATSPAYLIAVCPEDLNEDEQDKRIRESAVFITAGFMKYNQTLQLDTKSVPDQFTMKSMVRFIAKKHGLTGQEAKLVIDDFITLIETGMLMGDSVPFGRLGKFSIKTRDAQKARVVKHPQTGEEMTVGAKPARGVPKISFSSYLKERAEGVVSDE</sequence>
<evidence type="ECO:0000256" key="4">
    <source>
        <dbReference type="RuleBase" id="RU003939"/>
    </source>
</evidence>
<dbReference type="EMBL" id="JAQQAL010000009">
    <property type="protein sequence ID" value="MDC7225707.1"/>
    <property type="molecule type" value="Genomic_DNA"/>
</dbReference>
<dbReference type="Proteomes" id="UP001221217">
    <property type="component" value="Unassembled WGS sequence"/>
</dbReference>
<dbReference type="GO" id="GO:0005829">
    <property type="term" value="C:cytosol"/>
    <property type="evidence" value="ECO:0007669"/>
    <property type="project" value="TreeGrafter"/>
</dbReference>
<dbReference type="Pfam" id="PF00216">
    <property type="entry name" value="Bac_DNA_binding"/>
    <property type="match status" value="1"/>
</dbReference>
<organism evidence="5 6">
    <name type="scientific">Candidatus Thalassospirochaeta sargassi</name>
    <dbReference type="NCBI Taxonomy" id="3119039"/>
    <lineage>
        <taxon>Bacteria</taxon>
        <taxon>Pseudomonadati</taxon>
        <taxon>Spirochaetota</taxon>
        <taxon>Spirochaetia</taxon>
        <taxon>Spirochaetales</taxon>
        <taxon>Spirochaetaceae</taxon>
        <taxon>Candidatus Thalassospirochaeta</taxon>
    </lineage>
</organism>
<evidence type="ECO:0000313" key="5">
    <source>
        <dbReference type="EMBL" id="MDC7225707.1"/>
    </source>
</evidence>
<keyword evidence="2" id="KW-0226">DNA condensation</keyword>
<evidence type="ECO:0000256" key="1">
    <source>
        <dbReference type="ARBA" id="ARBA00010529"/>
    </source>
</evidence>
<dbReference type="InterPro" id="IPR000119">
    <property type="entry name" value="Hist_DNA-bd"/>
</dbReference>
<dbReference type="PANTHER" id="PTHR33175">
    <property type="entry name" value="DNA-BINDING PROTEIN HU"/>
    <property type="match status" value="1"/>
</dbReference>
<dbReference type="AlphaFoldDB" id="A0AAJ1MIM8"/>
<accession>A0AAJ1MIM8</accession>
<name>A0AAJ1MIM8_9SPIO</name>
<dbReference type="SUPFAM" id="SSF47729">
    <property type="entry name" value="IHF-like DNA-binding proteins"/>
    <property type="match status" value="1"/>
</dbReference>
<dbReference type="SMART" id="SM00411">
    <property type="entry name" value="BHL"/>
    <property type="match status" value="1"/>
</dbReference>
<dbReference type="Gene3D" id="4.10.520.10">
    <property type="entry name" value="IHF-like DNA-binding proteins"/>
    <property type="match status" value="1"/>
</dbReference>
<keyword evidence="3 5" id="KW-0238">DNA-binding</keyword>
<dbReference type="PANTHER" id="PTHR33175:SF3">
    <property type="entry name" value="DNA-BINDING PROTEIN HU-BETA"/>
    <property type="match status" value="1"/>
</dbReference>
<dbReference type="InterPro" id="IPR010992">
    <property type="entry name" value="IHF-like_DNA-bd_dom_sf"/>
</dbReference>
<dbReference type="GO" id="GO:0030261">
    <property type="term" value="P:chromosome condensation"/>
    <property type="evidence" value="ECO:0007669"/>
    <property type="project" value="UniProtKB-KW"/>
</dbReference>
<proteinExistence type="inferred from homology"/>
<evidence type="ECO:0000313" key="6">
    <source>
        <dbReference type="Proteomes" id="UP001221217"/>
    </source>
</evidence>
<gene>
    <name evidence="5" type="ORF">PQJ61_02960</name>
</gene>